<gene>
    <name evidence="1" type="ORF">LTR05_003155</name>
</gene>
<evidence type="ECO:0000313" key="1">
    <source>
        <dbReference type="EMBL" id="KAK5088931.1"/>
    </source>
</evidence>
<proteinExistence type="predicted"/>
<dbReference type="AlphaFoldDB" id="A0AAN7T3E1"/>
<protein>
    <submittedName>
        <fullName evidence="1">Uncharacterized protein</fullName>
    </submittedName>
</protein>
<reference evidence="1 2" key="1">
    <citation type="submission" date="2023-08" db="EMBL/GenBank/DDBJ databases">
        <title>Black Yeasts Isolated from many extreme environments.</title>
        <authorList>
            <person name="Coleine C."/>
            <person name="Stajich J.E."/>
            <person name="Selbmann L."/>
        </authorList>
    </citation>
    <scope>NUCLEOTIDE SEQUENCE [LARGE SCALE GENOMIC DNA]</scope>
    <source>
        <strain evidence="1 2">CCFEE 5910</strain>
    </source>
</reference>
<sequence>MGRPAKWQTNILMQQIVAGNRNPRSLHWLDLRKAERYNWQRSNDRVYYRPLGVVESLFDADGKIAEILNMDGNELDEMLGNLFTNEHELRARLPLAQEAFYPLRSQNKARERWHWLLTRVLRHVRHPPPAAFQNPLRRQKPLAEARPLPPTYRDVLDYSQTPPLNSGRISGDLYGRSVQNMRKLCKEAGFSIGSGLFTLVSMAMMEMEERRNPDVSMAQRLPFVGSFPVNPRPFLTGESPNGSCMLAFSDGVTLPFLPHDLDFVGRFKLLGRLAHRQLRQYQKRKRSLEEEIHLGSRSPSQLIPALFCSTTERMENRADAEAKAGINVQGSLPAKASPTLATCGISSVGDISVLMTPPKVNLSNLGGKDLVAEFKGISSLVRPRDGEFLVGAYGDSKHLSFAVSYDANAIDPAKAEEWKMVMESLLDRDLFAVTQAKL</sequence>
<comment type="caution">
    <text evidence="1">The sequence shown here is derived from an EMBL/GenBank/DDBJ whole genome shotgun (WGS) entry which is preliminary data.</text>
</comment>
<dbReference type="EMBL" id="JAVRRJ010000002">
    <property type="protein sequence ID" value="KAK5088931.1"/>
    <property type="molecule type" value="Genomic_DNA"/>
</dbReference>
<keyword evidence="2" id="KW-1185">Reference proteome</keyword>
<evidence type="ECO:0000313" key="2">
    <source>
        <dbReference type="Proteomes" id="UP001309876"/>
    </source>
</evidence>
<accession>A0AAN7T3E1</accession>
<dbReference type="Proteomes" id="UP001309876">
    <property type="component" value="Unassembled WGS sequence"/>
</dbReference>
<name>A0AAN7T3E1_9EURO</name>
<organism evidence="1 2">
    <name type="scientific">Lithohypha guttulata</name>
    <dbReference type="NCBI Taxonomy" id="1690604"/>
    <lineage>
        <taxon>Eukaryota</taxon>
        <taxon>Fungi</taxon>
        <taxon>Dikarya</taxon>
        <taxon>Ascomycota</taxon>
        <taxon>Pezizomycotina</taxon>
        <taxon>Eurotiomycetes</taxon>
        <taxon>Chaetothyriomycetidae</taxon>
        <taxon>Chaetothyriales</taxon>
        <taxon>Trichomeriaceae</taxon>
        <taxon>Lithohypha</taxon>
    </lineage>
</organism>